<proteinExistence type="predicted"/>
<keyword evidence="2" id="KW-1185">Reference proteome</keyword>
<dbReference type="AlphaFoldDB" id="A0A3M7R4D6"/>
<sequence length="385" mass="43403">MEEFNSIKNRPKILNTNQMKSRLFFNSMITSTPCHQAEPADFQQKLRKSYNFNTLSSSKPIKTFHLTSSKSVASDMDSFIYPSSMSPQSTISSISSVSTLSNENSNINRILIEKPETEAYKSKVYIPGESNINRIEVGAPSVLLRRQQKPKQCDSDTRIKRAMSTCLNVNTLNKFIEPKVNIDASTFKQPLLPITSNNLPLSSFRNSLLIEKPTLNADANGDKSAKDMSKSDMYQLSKNTKRWRSMCALRDSIRNLTSCVSTKASFINYKKNAPIIKINSDFARNSEESLKECEFFEEMSVDTDIDAYSYCGMSMLSVRDSNTCIDNSGSYLKCRTSDNLYESDRKLDENFIGNASNLLANNAVFKSCYLSPRPTEQNMVIILLA</sequence>
<reference evidence="1 2" key="1">
    <citation type="journal article" date="2018" name="Sci. Rep.">
        <title>Genomic signatures of local adaptation to the degree of environmental predictability in rotifers.</title>
        <authorList>
            <person name="Franch-Gras L."/>
            <person name="Hahn C."/>
            <person name="Garcia-Roger E.M."/>
            <person name="Carmona M.J."/>
            <person name="Serra M."/>
            <person name="Gomez A."/>
        </authorList>
    </citation>
    <scope>NUCLEOTIDE SEQUENCE [LARGE SCALE GENOMIC DNA]</scope>
    <source>
        <strain evidence="1">HYR1</strain>
    </source>
</reference>
<gene>
    <name evidence="1" type="ORF">BpHYR1_013918</name>
</gene>
<dbReference type="EMBL" id="REGN01004248">
    <property type="protein sequence ID" value="RNA18406.1"/>
    <property type="molecule type" value="Genomic_DNA"/>
</dbReference>
<dbReference type="Proteomes" id="UP000276133">
    <property type="component" value="Unassembled WGS sequence"/>
</dbReference>
<organism evidence="1 2">
    <name type="scientific">Brachionus plicatilis</name>
    <name type="common">Marine rotifer</name>
    <name type="synonym">Brachionus muelleri</name>
    <dbReference type="NCBI Taxonomy" id="10195"/>
    <lineage>
        <taxon>Eukaryota</taxon>
        <taxon>Metazoa</taxon>
        <taxon>Spiralia</taxon>
        <taxon>Gnathifera</taxon>
        <taxon>Rotifera</taxon>
        <taxon>Eurotatoria</taxon>
        <taxon>Monogononta</taxon>
        <taxon>Pseudotrocha</taxon>
        <taxon>Ploima</taxon>
        <taxon>Brachionidae</taxon>
        <taxon>Brachionus</taxon>
    </lineage>
</organism>
<name>A0A3M7R4D6_BRAPC</name>
<comment type="caution">
    <text evidence="1">The sequence shown here is derived from an EMBL/GenBank/DDBJ whole genome shotgun (WGS) entry which is preliminary data.</text>
</comment>
<accession>A0A3M7R4D6</accession>
<evidence type="ECO:0000313" key="2">
    <source>
        <dbReference type="Proteomes" id="UP000276133"/>
    </source>
</evidence>
<evidence type="ECO:0000313" key="1">
    <source>
        <dbReference type="EMBL" id="RNA18406.1"/>
    </source>
</evidence>
<protein>
    <submittedName>
        <fullName evidence="1">Uncharacterized protein</fullName>
    </submittedName>
</protein>